<keyword evidence="1" id="KW-0472">Membrane</keyword>
<reference evidence="4" key="1">
    <citation type="journal article" date="2019" name="Int. J. Syst. Evol. Microbiol.">
        <title>The Global Catalogue of Microorganisms (GCM) 10K type strain sequencing project: providing services to taxonomists for standard genome sequencing and annotation.</title>
        <authorList>
            <consortium name="The Broad Institute Genomics Platform"/>
            <consortium name="The Broad Institute Genome Sequencing Center for Infectious Disease"/>
            <person name="Wu L."/>
            <person name="Ma J."/>
        </authorList>
    </citation>
    <scope>NUCLEOTIDE SEQUENCE [LARGE SCALE GENOMIC DNA]</scope>
    <source>
        <strain evidence="4">CGMCC 1.13574</strain>
    </source>
</reference>
<accession>A0ABV9NH37</accession>
<sequence length="172" mass="18567">MTGPEPDATPPAPIDWRPLPRAAAWVFALSGALSLLGPAVGLGIAASVLFLRRHGPETLIVGVGALLFAALLAGALLGWRRWRSTRWMLDGAALRIRRGIWWQAESLVPRSRVQHLDLERGPLERQAGLATLIVYTAGTRMAAVRLPGLSADDAGWLRDNLVHDSSDDDDAL</sequence>
<evidence type="ECO:0000259" key="2">
    <source>
        <dbReference type="Pfam" id="PF03703"/>
    </source>
</evidence>
<dbReference type="RefSeq" id="WP_377002467.1">
    <property type="nucleotide sequence ID" value="NZ_JBHSGG010000001.1"/>
</dbReference>
<dbReference type="Pfam" id="PF03703">
    <property type="entry name" value="bPH_2"/>
    <property type="match status" value="1"/>
</dbReference>
<feature type="transmembrane region" description="Helical" evidence="1">
    <location>
        <begin position="24"/>
        <end position="52"/>
    </location>
</feature>
<gene>
    <name evidence="3" type="ORF">ACFO3Q_00120</name>
</gene>
<keyword evidence="1" id="KW-1133">Transmembrane helix</keyword>
<feature type="domain" description="YdbS-like PH" evidence="2">
    <location>
        <begin position="82"/>
        <end position="160"/>
    </location>
</feature>
<dbReference type="Proteomes" id="UP001595892">
    <property type="component" value="Unassembled WGS sequence"/>
</dbReference>
<proteinExistence type="predicted"/>
<evidence type="ECO:0000256" key="1">
    <source>
        <dbReference type="SAM" id="Phobius"/>
    </source>
</evidence>
<keyword evidence="1" id="KW-0812">Transmembrane</keyword>
<dbReference type="InterPro" id="IPR005182">
    <property type="entry name" value="YdbS-like_PH"/>
</dbReference>
<dbReference type="PANTHER" id="PTHR34473">
    <property type="entry name" value="UPF0699 TRANSMEMBRANE PROTEIN YDBS"/>
    <property type="match status" value="1"/>
</dbReference>
<keyword evidence="4" id="KW-1185">Reference proteome</keyword>
<evidence type="ECO:0000313" key="4">
    <source>
        <dbReference type="Proteomes" id="UP001595892"/>
    </source>
</evidence>
<protein>
    <submittedName>
        <fullName evidence="3">PH domain-containing protein</fullName>
    </submittedName>
</protein>
<evidence type="ECO:0000313" key="3">
    <source>
        <dbReference type="EMBL" id="MFC4726581.1"/>
    </source>
</evidence>
<feature type="transmembrane region" description="Helical" evidence="1">
    <location>
        <begin position="58"/>
        <end position="79"/>
    </location>
</feature>
<name>A0ABV9NH37_9GAMM</name>
<comment type="caution">
    <text evidence="3">The sequence shown here is derived from an EMBL/GenBank/DDBJ whole genome shotgun (WGS) entry which is preliminary data.</text>
</comment>
<dbReference type="EMBL" id="JBHSGG010000001">
    <property type="protein sequence ID" value="MFC4726581.1"/>
    <property type="molecule type" value="Genomic_DNA"/>
</dbReference>
<organism evidence="3 4">
    <name type="scientific">Coralloluteibacterium thermophilum</name>
    <dbReference type="NCBI Taxonomy" id="2707049"/>
    <lineage>
        <taxon>Bacteria</taxon>
        <taxon>Pseudomonadati</taxon>
        <taxon>Pseudomonadota</taxon>
        <taxon>Gammaproteobacteria</taxon>
        <taxon>Lysobacterales</taxon>
        <taxon>Lysobacteraceae</taxon>
        <taxon>Coralloluteibacterium</taxon>
    </lineage>
</organism>
<dbReference type="PANTHER" id="PTHR34473:SF3">
    <property type="entry name" value="TRANSMEMBRANE PROTEIN-RELATED"/>
    <property type="match status" value="1"/>
</dbReference>